<organism evidence="1 2">
    <name type="scientific">Bradyrhizobium canariense</name>
    <dbReference type="NCBI Taxonomy" id="255045"/>
    <lineage>
        <taxon>Bacteria</taxon>
        <taxon>Pseudomonadati</taxon>
        <taxon>Pseudomonadota</taxon>
        <taxon>Alphaproteobacteria</taxon>
        <taxon>Hyphomicrobiales</taxon>
        <taxon>Nitrobacteraceae</taxon>
        <taxon>Bradyrhizobium</taxon>
    </lineage>
</organism>
<sequence>MLVEHPRNFGAWLRLCIFVVAAGLLFPRTALALSDADLLLAISRDVDARCHVLVARERAFLRGLIEKRLGEDDLTAEDRILLSEPIEGSSEFDCNNPLVKKMFEFIQTHAR</sequence>
<dbReference type="AlphaFoldDB" id="A0A1H2AA31"/>
<gene>
    <name evidence="1" type="ORF">SAMN05444158_5974</name>
</gene>
<evidence type="ECO:0000313" key="2">
    <source>
        <dbReference type="Proteomes" id="UP000243904"/>
    </source>
</evidence>
<dbReference type="RefSeq" id="WP_146689861.1">
    <property type="nucleotide sequence ID" value="NZ_LT629750.1"/>
</dbReference>
<protein>
    <submittedName>
        <fullName evidence="1">Uncharacterized protein</fullName>
    </submittedName>
</protein>
<proteinExistence type="predicted"/>
<keyword evidence="2" id="KW-1185">Reference proteome</keyword>
<reference evidence="2" key="1">
    <citation type="submission" date="2016-10" db="EMBL/GenBank/DDBJ databases">
        <authorList>
            <person name="Varghese N."/>
            <person name="Submissions S."/>
        </authorList>
    </citation>
    <scope>NUCLEOTIDE SEQUENCE [LARGE SCALE GENOMIC DNA]</scope>
    <source>
        <strain evidence="2">GAS369</strain>
    </source>
</reference>
<dbReference type="Proteomes" id="UP000243904">
    <property type="component" value="Chromosome I"/>
</dbReference>
<evidence type="ECO:0000313" key="1">
    <source>
        <dbReference type="EMBL" id="SDT42346.1"/>
    </source>
</evidence>
<name>A0A1H2AA31_9BRAD</name>
<dbReference type="EMBL" id="LT629750">
    <property type="protein sequence ID" value="SDT42346.1"/>
    <property type="molecule type" value="Genomic_DNA"/>
</dbReference>
<accession>A0A1H2AA31</accession>